<evidence type="ECO:0000313" key="5">
    <source>
        <dbReference type="Proteomes" id="UP001595696"/>
    </source>
</evidence>
<keyword evidence="5" id="KW-1185">Reference proteome</keyword>
<evidence type="ECO:0000313" key="4">
    <source>
        <dbReference type="EMBL" id="MFC3960421.1"/>
    </source>
</evidence>
<feature type="region of interest" description="Disordered" evidence="1">
    <location>
        <begin position="331"/>
        <end position="371"/>
    </location>
</feature>
<feature type="transmembrane region" description="Helical" evidence="2">
    <location>
        <begin position="303"/>
        <end position="321"/>
    </location>
</feature>
<feature type="region of interest" description="Disordered" evidence="1">
    <location>
        <begin position="385"/>
        <end position="415"/>
    </location>
</feature>
<dbReference type="Pfam" id="PF15535">
    <property type="entry name" value="Ntox37"/>
    <property type="match status" value="1"/>
</dbReference>
<dbReference type="RefSeq" id="WP_378610205.1">
    <property type="nucleotide sequence ID" value="NZ_JBHSAX010000002.1"/>
</dbReference>
<feature type="transmembrane region" description="Helical" evidence="2">
    <location>
        <begin position="275"/>
        <end position="297"/>
    </location>
</feature>
<keyword evidence="2" id="KW-0812">Transmembrane</keyword>
<protein>
    <submittedName>
        <fullName evidence="4">Polymorphic toxin type 37 domain-containing protein</fullName>
    </submittedName>
</protein>
<dbReference type="Proteomes" id="UP001595696">
    <property type="component" value="Unassembled WGS sequence"/>
</dbReference>
<dbReference type="InterPro" id="IPR029108">
    <property type="entry name" value="Ntox37-like_C"/>
</dbReference>
<keyword evidence="2" id="KW-0472">Membrane</keyword>
<feature type="domain" description="Toxin 37-like C-terminal" evidence="3">
    <location>
        <begin position="342"/>
        <end position="412"/>
    </location>
</feature>
<dbReference type="EMBL" id="JBHSAX010000002">
    <property type="protein sequence ID" value="MFC3960421.1"/>
    <property type="molecule type" value="Genomic_DNA"/>
</dbReference>
<organism evidence="4 5">
    <name type="scientific">Nocardia jiangsuensis</name>
    <dbReference type="NCBI Taxonomy" id="1691563"/>
    <lineage>
        <taxon>Bacteria</taxon>
        <taxon>Bacillati</taxon>
        <taxon>Actinomycetota</taxon>
        <taxon>Actinomycetes</taxon>
        <taxon>Mycobacteriales</taxon>
        <taxon>Nocardiaceae</taxon>
        <taxon>Nocardia</taxon>
    </lineage>
</organism>
<feature type="transmembrane region" description="Helical" evidence="2">
    <location>
        <begin position="245"/>
        <end position="263"/>
    </location>
</feature>
<gene>
    <name evidence="4" type="ORF">ACFO0B_00285</name>
</gene>
<name>A0ABV8DKA5_9NOCA</name>
<keyword evidence="2" id="KW-1133">Transmembrane helix</keyword>
<proteinExistence type="predicted"/>
<evidence type="ECO:0000256" key="2">
    <source>
        <dbReference type="SAM" id="Phobius"/>
    </source>
</evidence>
<evidence type="ECO:0000256" key="1">
    <source>
        <dbReference type="SAM" id="MobiDB-lite"/>
    </source>
</evidence>
<evidence type="ECO:0000259" key="3">
    <source>
        <dbReference type="Pfam" id="PF15535"/>
    </source>
</evidence>
<comment type="caution">
    <text evidence="4">The sequence shown here is derived from an EMBL/GenBank/DDBJ whole genome shotgun (WGS) entry which is preliminary data.</text>
</comment>
<reference evidence="5" key="1">
    <citation type="journal article" date="2019" name="Int. J. Syst. Evol. Microbiol.">
        <title>The Global Catalogue of Microorganisms (GCM) 10K type strain sequencing project: providing services to taxonomists for standard genome sequencing and annotation.</title>
        <authorList>
            <consortium name="The Broad Institute Genomics Platform"/>
            <consortium name="The Broad Institute Genome Sequencing Center for Infectious Disease"/>
            <person name="Wu L."/>
            <person name="Ma J."/>
        </authorList>
    </citation>
    <scope>NUCLEOTIDE SEQUENCE [LARGE SCALE GENOMIC DNA]</scope>
    <source>
        <strain evidence="5">CGMCC 4.7330</strain>
    </source>
</reference>
<accession>A0ABV8DKA5</accession>
<sequence>MASVAPHTYYTAADACYQLSRELQSAYNPLQTVLLETGGMAGSYPAVLAWSAAYDEHAAAFTLAATGFVNALQHFADILIASGYNWECANYAANRDPNKGIGPACPRTIPSETPYGVSTVTGVASSRNNGPGLESDFPELFDKVTAQIAGGEVPDGDTDKLDRAAKAWKAYVDNDTAFAAESRLRLIADGLQRFDAPDVPNLTEHLRTLSTNAGQIRLAADDLAKSTASHHTALVAMRAEISTQIAATLVVASVVIAVALVAIRNPRALAAEGIAIDVTATAIVRIAGTFFATLGGISFGTGALTTGALATITGLTILSIAGDATFNANRKPPGDAYDPDGAKAPGKPGDAEGFVPPKGGEQWVPSPNGRGFGWLDADGKVWVPTGKGATAHGGPHWDVQDGKSYDNVYPGGKRR</sequence>